<dbReference type="Proteomes" id="UP000013201">
    <property type="component" value="Unassembled WGS sequence"/>
</dbReference>
<comment type="caution">
    <text evidence="1">The sequence shown here is derived from an EMBL/GenBank/DDBJ whole genome shotgun (WGS) entry which is preliminary data.</text>
</comment>
<sequence>MFSIIAALGYPPATLLDSADEGIHVICKENKNDLAVANMLAVQEPD</sequence>
<reference evidence="1 2" key="1">
    <citation type="submission" date="2013-03" db="EMBL/GenBank/DDBJ databases">
        <authorList>
            <person name="Le V."/>
        </authorList>
    </citation>
    <scope>NUCLEOTIDE SEQUENCE [LARGE SCALE GENOMIC DNA]</scope>
    <source>
        <strain evidence="1 2">BiD32</strain>
    </source>
</reference>
<protein>
    <submittedName>
        <fullName evidence="1">Uncharacterized protein</fullName>
    </submittedName>
</protein>
<dbReference type="EMBL" id="CAVK010000232">
    <property type="protein sequence ID" value="CCW19832.1"/>
    <property type="molecule type" value="Genomic_DNA"/>
</dbReference>
<evidence type="ECO:0000313" key="1">
    <source>
        <dbReference type="EMBL" id="CCW19832.1"/>
    </source>
</evidence>
<evidence type="ECO:0000313" key="2">
    <source>
        <dbReference type="Proteomes" id="UP000013201"/>
    </source>
</evidence>
<reference evidence="2" key="2">
    <citation type="submission" date="2013-04" db="EMBL/GenBank/DDBJ databases">
        <title>Bisphenol A degrading Sphingobium sp. strain BiD32.</title>
        <authorList>
            <person name="Nielsen J.L."/>
            <person name="Zhou N.A."/>
            <person name="Kjeldal H."/>
        </authorList>
    </citation>
    <scope>NUCLEOTIDE SEQUENCE [LARGE SCALE GENOMIC DNA]</scope>
    <source>
        <strain evidence="2">BiD32</strain>
    </source>
</reference>
<organism evidence="1 2">
    <name type="scientific">Sphingobium indicum BiD32</name>
    <dbReference type="NCBI Taxonomy" id="1301087"/>
    <lineage>
        <taxon>Bacteria</taxon>
        <taxon>Pseudomonadati</taxon>
        <taxon>Pseudomonadota</taxon>
        <taxon>Alphaproteobacteria</taxon>
        <taxon>Sphingomonadales</taxon>
        <taxon>Sphingomonadaceae</taxon>
        <taxon>Sphingobium</taxon>
    </lineage>
</organism>
<proteinExistence type="predicted"/>
<gene>
    <name evidence="1" type="ORF">EBBID32_42020</name>
</gene>
<keyword evidence="2" id="KW-1185">Reference proteome</keyword>
<accession>N1MW89</accession>
<name>N1MW89_9SPHN</name>
<dbReference type="AlphaFoldDB" id="N1MW89"/>